<dbReference type="EMBL" id="AMRJ01000011">
    <property type="protein sequence ID" value="EKF74449.1"/>
    <property type="molecule type" value="Genomic_DNA"/>
</dbReference>
<dbReference type="Proteomes" id="UP000010164">
    <property type="component" value="Unassembled WGS sequence"/>
</dbReference>
<accession>L0WBT8</accession>
<dbReference type="PATRIC" id="fig|1177179.3.peg.1700"/>
<dbReference type="PROSITE" id="PS51257">
    <property type="entry name" value="PROKAR_LIPOPROTEIN"/>
    <property type="match status" value="1"/>
</dbReference>
<evidence type="ECO:0000313" key="2">
    <source>
        <dbReference type="Proteomes" id="UP000010164"/>
    </source>
</evidence>
<dbReference type="OrthoDB" id="6075715at2"/>
<comment type="caution">
    <text evidence="1">The sequence shown here is derived from an EMBL/GenBank/DDBJ whole genome shotgun (WGS) entry which is preliminary data.</text>
</comment>
<organism evidence="1 2">
    <name type="scientific">Alcanivorax hongdengensis A-11-3</name>
    <dbReference type="NCBI Taxonomy" id="1177179"/>
    <lineage>
        <taxon>Bacteria</taxon>
        <taxon>Pseudomonadati</taxon>
        <taxon>Pseudomonadota</taxon>
        <taxon>Gammaproteobacteria</taxon>
        <taxon>Oceanospirillales</taxon>
        <taxon>Alcanivoracaceae</taxon>
        <taxon>Alcanivorax</taxon>
    </lineage>
</organism>
<proteinExistence type="predicted"/>
<evidence type="ECO:0008006" key="3">
    <source>
        <dbReference type="Google" id="ProtNLM"/>
    </source>
</evidence>
<dbReference type="STRING" id="1177179.A11A3_08510"/>
<dbReference type="SUPFAM" id="SSF48452">
    <property type="entry name" value="TPR-like"/>
    <property type="match status" value="1"/>
</dbReference>
<gene>
    <name evidence="1" type="ORF">A11A3_08510</name>
</gene>
<name>L0WBT8_9GAMM</name>
<evidence type="ECO:0000313" key="1">
    <source>
        <dbReference type="EMBL" id="EKF74449.1"/>
    </source>
</evidence>
<dbReference type="AlphaFoldDB" id="L0WBT8"/>
<protein>
    <recommendedName>
        <fullName evidence="3">Lipoprotein</fullName>
    </recommendedName>
</protein>
<dbReference type="InterPro" id="IPR011990">
    <property type="entry name" value="TPR-like_helical_dom_sf"/>
</dbReference>
<sequence length="340" mass="38898">MRKSSLLLATLLTAGCHTLINLGNQQQKVEEALARDDFATAAAIIEHTGSDHPQYAALQEQYPDIRQASQAYRTRAEHDALALSRDKQWQQAFDLIDSTIAQVVDPTSLQALRESLQAKQAAQLNQLLAERRLAQARALLLQPTLDKTLAQYSDPAARREVTQLEQERKQLIADLNHLGEYYADRQHWQQTRELLDTAHRLAPGEPTPELLSRARSILNNEQQQAKARQNNALQAKAESLMATYQDSGQLKDLLAARAFLNSHRGNDALVQQRARTEQWCRRRFDEEMNTGEALYARGQYREAYRIWKQVQPLYPDNVELNKKLERSQRVLNNLRTLKDS</sequence>
<dbReference type="RefSeq" id="WP_008928881.1">
    <property type="nucleotide sequence ID" value="NZ_AMRJ01000011.1"/>
</dbReference>
<keyword evidence="2" id="KW-1185">Reference proteome</keyword>
<dbReference type="eggNOG" id="ENOG5033KYS">
    <property type="taxonomic scope" value="Bacteria"/>
</dbReference>
<reference evidence="1 2" key="1">
    <citation type="journal article" date="2012" name="J. Bacteriol.">
        <title>Genome Sequence of the Alkane-Degrading Bacterium Alcanivorax hongdengensis Type Strain A-11-3.</title>
        <authorList>
            <person name="Lai Q."/>
            <person name="Shao Z."/>
        </authorList>
    </citation>
    <scope>NUCLEOTIDE SEQUENCE [LARGE SCALE GENOMIC DNA]</scope>
    <source>
        <strain evidence="1 2">A-11-3</strain>
    </source>
</reference>